<dbReference type="PROSITE" id="PS51257">
    <property type="entry name" value="PROKAR_LIPOPROTEIN"/>
    <property type="match status" value="1"/>
</dbReference>
<evidence type="ECO:0000259" key="7">
    <source>
        <dbReference type="Pfam" id="PF05193"/>
    </source>
</evidence>
<dbReference type="PANTHER" id="PTHR11851:SF49">
    <property type="entry name" value="MITOCHONDRIAL-PROCESSING PEPTIDASE SUBUNIT ALPHA"/>
    <property type="match status" value="1"/>
</dbReference>
<dbReference type="PANTHER" id="PTHR11851">
    <property type="entry name" value="METALLOPROTEASE"/>
    <property type="match status" value="1"/>
</dbReference>
<dbReference type="EMBL" id="VITR01000004">
    <property type="protein sequence ID" value="TWB43915.1"/>
    <property type="molecule type" value="Genomic_DNA"/>
</dbReference>
<dbReference type="InterPro" id="IPR050361">
    <property type="entry name" value="MPP/UQCRC_Complex"/>
</dbReference>
<keyword evidence="9" id="KW-1185">Reference proteome</keyword>
<evidence type="ECO:0000256" key="5">
    <source>
        <dbReference type="SAM" id="SignalP"/>
    </source>
</evidence>
<gene>
    <name evidence="8" type="ORF">FBZ90_104303</name>
</gene>
<keyword evidence="3" id="KW-0378">Hydrolase</keyword>
<dbReference type="Pfam" id="PF00675">
    <property type="entry name" value="Peptidase_M16"/>
    <property type="match status" value="2"/>
</dbReference>
<dbReference type="InterPro" id="IPR001431">
    <property type="entry name" value="Pept_M16_Zn_BS"/>
</dbReference>
<reference evidence="8 9" key="1">
    <citation type="submission" date="2019-06" db="EMBL/GenBank/DDBJ databases">
        <title>Genomic Encyclopedia of Type Strains, Phase IV (KMG-V): Genome sequencing to study the core and pangenomes of soil and plant-associated prokaryotes.</title>
        <authorList>
            <person name="Whitman W."/>
        </authorList>
    </citation>
    <scope>NUCLEOTIDE SEQUENCE [LARGE SCALE GENOMIC DNA]</scope>
    <source>
        <strain evidence="8 9">BR 11622</strain>
    </source>
</reference>
<sequence length="948" mass="101900">MTSGKTFLAAALATGCALSALMAPVLLPPAAYAAEQSGAPVPAKTVKATTLKATTLKDTPPFKGPAPVQVASVEGITEYRLANGLRVVLFPSEAKSTVTVNVVYRVGSRMESYGETGMAHLLEHLMFKGTPSHQSIPQETQKRGFQNNATTAEDRTNYYETFDARQDYLDWALALEADRMVNSFIARKDLDSEMTVVRNEMEMRENNPVGILMERMHSTAYLWHHYGHSTIGARSDVENVDIGHLQAFYHRYYRPDNATLVIAGKFDPAKALASVQAAFGPLKNPDEALPREYTVEPAQDGERSVTLRRVGDTGYEGLAYHIPAATHPDSAALSILAFVLGNTPSGRLHKALVEQKLATGVSASAEKHVDPGLALTLAEVPKGGDAAKVLSVMTEVVEGVHDHPITEEEVDRAKTRILKNYDQLMDNPNGVALSLTDPIAQGDWRLLFVGRDRIAAVTTADVQRVAETYFRQANRTVGHFIPTATPERVDIPTAPAVATLVDGYKGRAAAVADAVFDTSSANIDAHTQRLDLPDGGKLALLAKPARGQAVNLVVRLRFGDDASLTGKDAASEAVANMLLKGTAKHDRQQISDLLDKLKANLAISSGTQQATVAVRTDRAHIADVLALVGEVLREPSFPADEFEQWRAATIADLESSRTDPQSLASNAFSRAFDTTQPDHPGHIDTIDDWIAKIKALKLDEVKAFHQAFYGARAAQVAVVGDFDAATMPQLVQSALGGFVAPQTFTRIADTPSQVAGLDQVIQTPDKANGILLAGLPLALNEDDPDYPALLMANRILGGSTLHSRLGDRVRQKEGLSYGAGSALSAGAIDKVGRLTLQAIAAPQNVAKVKTAFGEELTRLVNDGVTDQELAEAKSGFLDQFRMGRTEDARLASLLAGNLYLGRTMAWSAEMEAKVAAVTPAQISQALRARIDPAKLSYFRAGDFAKVTN</sequence>
<dbReference type="Pfam" id="PF05193">
    <property type="entry name" value="Peptidase_M16_C"/>
    <property type="match status" value="2"/>
</dbReference>
<keyword evidence="5" id="KW-0732">Signal</keyword>
<evidence type="ECO:0000256" key="1">
    <source>
        <dbReference type="ARBA" id="ARBA00001947"/>
    </source>
</evidence>
<protein>
    <submittedName>
        <fullName evidence="8">Zinc protease</fullName>
    </submittedName>
</protein>
<evidence type="ECO:0000313" key="8">
    <source>
        <dbReference type="EMBL" id="TWB43915.1"/>
    </source>
</evidence>
<dbReference type="Proteomes" id="UP000315751">
    <property type="component" value="Unassembled WGS sequence"/>
</dbReference>
<dbReference type="GO" id="GO:0004222">
    <property type="term" value="F:metalloendopeptidase activity"/>
    <property type="evidence" value="ECO:0007669"/>
    <property type="project" value="InterPro"/>
</dbReference>
<feature type="domain" description="Peptidase M16 N-terminal" evidence="6">
    <location>
        <begin position="574"/>
        <end position="668"/>
    </location>
</feature>
<evidence type="ECO:0000256" key="4">
    <source>
        <dbReference type="RuleBase" id="RU004447"/>
    </source>
</evidence>
<name>A0A560HC18_9PROT</name>
<evidence type="ECO:0000313" key="9">
    <source>
        <dbReference type="Proteomes" id="UP000315751"/>
    </source>
</evidence>
<evidence type="ECO:0000256" key="3">
    <source>
        <dbReference type="ARBA" id="ARBA00023049"/>
    </source>
</evidence>
<dbReference type="InterPro" id="IPR011765">
    <property type="entry name" value="Pept_M16_N"/>
</dbReference>
<proteinExistence type="inferred from homology"/>
<feature type="domain" description="Peptidase M16 C-terminal" evidence="7">
    <location>
        <begin position="241"/>
        <end position="416"/>
    </location>
</feature>
<comment type="cofactor">
    <cofactor evidence="1">
        <name>Zn(2+)</name>
        <dbReference type="ChEBI" id="CHEBI:29105"/>
    </cofactor>
</comment>
<dbReference type="SUPFAM" id="SSF63411">
    <property type="entry name" value="LuxS/MPP-like metallohydrolase"/>
    <property type="match status" value="4"/>
</dbReference>
<evidence type="ECO:0000259" key="6">
    <source>
        <dbReference type="Pfam" id="PF00675"/>
    </source>
</evidence>
<dbReference type="InterPro" id="IPR011249">
    <property type="entry name" value="Metalloenz_LuxS/M16"/>
</dbReference>
<keyword evidence="8" id="KW-0645">Protease</keyword>
<feature type="signal peptide" evidence="5">
    <location>
        <begin position="1"/>
        <end position="33"/>
    </location>
</feature>
<dbReference type="Gene3D" id="3.30.830.10">
    <property type="entry name" value="Metalloenzyme, LuxS/M16 peptidase-like"/>
    <property type="match status" value="4"/>
</dbReference>
<accession>A0A560HC18</accession>
<feature type="chain" id="PRO_5022052451" evidence="5">
    <location>
        <begin position="34"/>
        <end position="948"/>
    </location>
</feature>
<dbReference type="GO" id="GO:0006508">
    <property type="term" value="P:proteolysis"/>
    <property type="evidence" value="ECO:0007669"/>
    <property type="project" value="UniProtKB-KW"/>
</dbReference>
<organism evidence="8 9">
    <name type="scientific">Nitrospirillum amazonense</name>
    <dbReference type="NCBI Taxonomy" id="28077"/>
    <lineage>
        <taxon>Bacteria</taxon>
        <taxon>Pseudomonadati</taxon>
        <taxon>Pseudomonadota</taxon>
        <taxon>Alphaproteobacteria</taxon>
        <taxon>Rhodospirillales</taxon>
        <taxon>Azospirillaceae</taxon>
        <taxon>Nitrospirillum</taxon>
    </lineage>
</organism>
<comment type="caution">
    <text evidence="8">The sequence shown here is derived from an EMBL/GenBank/DDBJ whole genome shotgun (WGS) entry which is preliminary data.</text>
</comment>
<comment type="similarity">
    <text evidence="2 4">Belongs to the peptidase M16 family.</text>
</comment>
<feature type="domain" description="Peptidase M16 C-terminal" evidence="7">
    <location>
        <begin position="696"/>
        <end position="874"/>
    </location>
</feature>
<dbReference type="PROSITE" id="PS00143">
    <property type="entry name" value="INSULINASE"/>
    <property type="match status" value="1"/>
</dbReference>
<dbReference type="GO" id="GO:0046872">
    <property type="term" value="F:metal ion binding"/>
    <property type="evidence" value="ECO:0007669"/>
    <property type="project" value="InterPro"/>
</dbReference>
<dbReference type="AlphaFoldDB" id="A0A560HC18"/>
<evidence type="ECO:0000256" key="2">
    <source>
        <dbReference type="ARBA" id="ARBA00007261"/>
    </source>
</evidence>
<keyword evidence="3" id="KW-0482">Metalloprotease</keyword>
<dbReference type="InterPro" id="IPR007863">
    <property type="entry name" value="Peptidase_M16_C"/>
</dbReference>
<dbReference type="RefSeq" id="WP_186455677.1">
    <property type="nucleotide sequence ID" value="NZ_VITR01000004.1"/>
</dbReference>
<feature type="domain" description="Peptidase M16 N-terminal" evidence="6">
    <location>
        <begin position="87"/>
        <end position="232"/>
    </location>
</feature>